<gene>
    <name evidence="1" type="ORF">PHYPA_006152</name>
</gene>
<reference evidence="1 3" key="1">
    <citation type="journal article" date="2008" name="Science">
        <title>The Physcomitrella genome reveals evolutionary insights into the conquest of land by plants.</title>
        <authorList>
            <person name="Rensing S."/>
            <person name="Lang D."/>
            <person name="Zimmer A."/>
            <person name="Terry A."/>
            <person name="Salamov A."/>
            <person name="Shapiro H."/>
            <person name="Nishiyama T."/>
            <person name="Perroud P.-F."/>
            <person name="Lindquist E."/>
            <person name="Kamisugi Y."/>
            <person name="Tanahashi T."/>
            <person name="Sakakibara K."/>
            <person name="Fujita T."/>
            <person name="Oishi K."/>
            <person name="Shin-I T."/>
            <person name="Kuroki Y."/>
            <person name="Toyoda A."/>
            <person name="Suzuki Y."/>
            <person name="Hashimoto A."/>
            <person name="Yamaguchi K."/>
            <person name="Sugano A."/>
            <person name="Kohara Y."/>
            <person name="Fujiyama A."/>
            <person name="Anterola A."/>
            <person name="Aoki S."/>
            <person name="Ashton N."/>
            <person name="Barbazuk W.B."/>
            <person name="Barker E."/>
            <person name="Bennetzen J."/>
            <person name="Bezanilla M."/>
            <person name="Blankenship R."/>
            <person name="Cho S.H."/>
            <person name="Dutcher S."/>
            <person name="Estelle M."/>
            <person name="Fawcett J.A."/>
            <person name="Gundlach H."/>
            <person name="Hanada K."/>
            <person name="Heyl A."/>
            <person name="Hicks K.A."/>
            <person name="Hugh J."/>
            <person name="Lohr M."/>
            <person name="Mayer K."/>
            <person name="Melkozernov A."/>
            <person name="Murata T."/>
            <person name="Nelson D."/>
            <person name="Pils B."/>
            <person name="Prigge M."/>
            <person name="Reiss B."/>
            <person name="Renner T."/>
            <person name="Rombauts S."/>
            <person name="Rushton P."/>
            <person name="Sanderfoot A."/>
            <person name="Schween G."/>
            <person name="Shiu S.-H."/>
            <person name="Stueber K."/>
            <person name="Theodoulou F.L."/>
            <person name="Tu H."/>
            <person name="Van de Peer Y."/>
            <person name="Verrier P.J."/>
            <person name="Waters E."/>
            <person name="Wood A."/>
            <person name="Yang L."/>
            <person name="Cove D."/>
            <person name="Cuming A."/>
            <person name="Hasebe M."/>
            <person name="Lucas S."/>
            <person name="Mishler D.B."/>
            <person name="Reski R."/>
            <person name="Grigoriev I."/>
            <person name="Quatrano R.S."/>
            <person name="Boore J.L."/>
        </authorList>
    </citation>
    <scope>NUCLEOTIDE SEQUENCE [LARGE SCALE GENOMIC DNA]</scope>
    <source>
        <strain evidence="2 3">cv. Gransden 2004</strain>
    </source>
</reference>
<evidence type="ECO:0000313" key="1">
    <source>
        <dbReference type="EMBL" id="PNR55257.1"/>
    </source>
</evidence>
<evidence type="ECO:0000313" key="2">
    <source>
        <dbReference type="EnsemblPlants" id="PAC:32919096.CDS.1"/>
    </source>
</evidence>
<reference evidence="2" key="3">
    <citation type="submission" date="2020-12" db="UniProtKB">
        <authorList>
            <consortium name="EnsemblPlants"/>
        </authorList>
    </citation>
    <scope>IDENTIFICATION</scope>
</reference>
<protein>
    <submittedName>
        <fullName evidence="1 2">Uncharacterized protein</fullName>
    </submittedName>
</protein>
<evidence type="ECO:0000313" key="3">
    <source>
        <dbReference type="Proteomes" id="UP000006727"/>
    </source>
</evidence>
<dbReference type="Proteomes" id="UP000006727">
    <property type="component" value="Chromosome 4"/>
</dbReference>
<keyword evidence="3" id="KW-1185">Reference proteome</keyword>
<dbReference type="EnsemblPlants" id="Pp3c4_13304V3.1">
    <property type="protein sequence ID" value="PAC:32919096.CDS.1"/>
    <property type="gene ID" value="Pp3c4_13304"/>
</dbReference>
<proteinExistence type="predicted"/>
<organism evidence="1">
    <name type="scientific">Physcomitrium patens</name>
    <name type="common">Spreading-leaved earth moss</name>
    <name type="synonym">Physcomitrella patens</name>
    <dbReference type="NCBI Taxonomy" id="3218"/>
    <lineage>
        <taxon>Eukaryota</taxon>
        <taxon>Viridiplantae</taxon>
        <taxon>Streptophyta</taxon>
        <taxon>Embryophyta</taxon>
        <taxon>Bryophyta</taxon>
        <taxon>Bryophytina</taxon>
        <taxon>Bryopsida</taxon>
        <taxon>Funariidae</taxon>
        <taxon>Funariales</taxon>
        <taxon>Funariaceae</taxon>
        <taxon>Physcomitrium</taxon>
    </lineage>
</organism>
<dbReference type="EMBL" id="ABEU02000004">
    <property type="protein sequence ID" value="PNR55257.1"/>
    <property type="molecule type" value="Genomic_DNA"/>
</dbReference>
<dbReference type="AlphaFoldDB" id="A0A2K1KNC2"/>
<reference evidence="1 3" key="2">
    <citation type="journal article" date="2018" name="Plant J.">
        <title>The Physcomitrella patens chromosome-scale assembly reveals moss genome structure and evolution.</title>
        <authorList>
            <person name="Lang D."/>
            <person name="Ullrich K.K."/>
            <person name="Murat F."/>
            <person name="Fuchs J."/>
            <person name="Jenkins J."/>
            <person name="Haas F.B."/>
            <person name="Piednoel M."/>
            <person name="Gundlach H."/>
            <person name="Van Bel M."/>
            <person name="Meyberg R."/>
            <person name="Vives C."/>
            <person name="Morata J."/>
            <person name="Symeonidi A."/>
            <person name="Hiss M."/>
            <person name="Muchero W."/>
            <person name="Kamisugi Y."/>
            <person name="Saleh O."/>
            <person name="Blanc G."/>
            <person name="Decker E.L."/>
            <person name="van Gessel N."/>
            <person name="Grimwood J."/>
            <person name="Hayes R.D."/>
            <person name="Graham S.W."/>
            <person name="Gunter L.E."/>
            <person name="McDaniel S.F."/>
            <person name="Hoernstein S.N.W."/>
            <person name="Larsson A."/>
            <person name="Li F.W."/>
            <person name="Perroud P.F."/>
            <person name="Phillips J."/>
            <person name="Ranjan P."/>
            <person name="Rokshar D.S."/>
            <person name="Rothfels C.J."/>
            <person name="Schneider L."/>
            <person name="Shu S."/>
            <person name="Stevenson D.W."/>
            <person name="Thummler F."/>
            <person name="Tillich M."/>
            <person name="Villarreal Aguilar J.C."/>
            <person name="Widiez T."/>
            <person name="Wong G.K."/>
            <person name="Wymore A."/>
            <person name="Zhang Y."/>
            <person name="Zimmer A.D."/>
            <person name="Quatrano R.S."/>
            <person name="Mayer K.F.X."/>
            <person name="Goodstein D."/>
            <person name="Casacuberta J.M."/>
            <person name="Vandepoele K."/>
            <person name="Reski R."/>
            <person name="Cuming A.C."/>
            <person name="Tuskan G.A."/>
            <person name="Maumus F."/>
            <person name="Salse J."/>
            <person name="Schmutz J."/>
            <person name="Rensing S.A."/>
        </authorList>
    </citation>
    <scope>NUCLEOTIDE SEQUENCE [LARGE SCALE GENOMIC DNA]</scope>
    <source>
        <strain evidence="2 3">cv. Gransden 2004</strain>
    </source>
</reference>
<sequence length="78" mass="8915">MRSPPTNQYNMRLTYKEPRMNGSAHKPWLGHLDQHDVTALFTLQPCTSIPRTSITHSPPTSKAMTPTKNVQAQYLRHT</sequence>
<dbReference type="Gramene" id="Pp3c4_13304V3.1">
    <property type="protein sequence ID" value="PAC:32919096.CDS.1"/>
    <property type="gene ID" value="Pp3c4_13304"/>
</dbReference>
<dbReference type="InParanoid" id="A0A2K1KNC2"/>
<name>A0A2K1KNC2_PHYPA</name>
<accession>A0A2K1KNC2</accession>